<reference evidence="1 2" key="1">
    <citation type="submission" date="2015-10" db="EMBL/GenBank/DDBJ databases">
        <title>A novel member of the family Ruminococcaceae isolated from human faeces.</title>
        <authorList>
            <person name="Shkoporov A.N."/>
            <person name="Chaplin A.V."/>
            <person name="Motuzova O.V."/>
            <person name="Kafarskaia L.I."/>
            <person name="Efimov B.A."/>
        </authorList>
    </citation>
    <scope>NUCLEOTIDE SEQUENCE [LARGE SCALE GENOMIC DNA]</scope>
    <source>
        <strain evidence="1 2">668</strain>
    </source>
</reference>
<feature type="non-terminal residue" evidence="1">
    <location>
        <position position="1"/>
    </location>
</feature>
<comment type="caution">
    <text evidence="1">The sequence shown here is derived from an EMBL/GenBank/DDBJ whole genome shotgun (WGS) entry which is preliminary data.</text>
</comment>
<organism evidence="1 2">
    <name type="scientific">Ruthenibacterium lactatiformans</name>
    <dbReference type="NCBI Taxonomy" id="1550024"/>
    <lineage>
        <taxon>Bacteria</taxon>
        <taxon>Bacillati</taxon>
        <taxon>Bacillota</taxon>
        <taxon>Clostridia</taxon>
        <taxon>Eubacteriales</taxon>
        <taxon>Oscillospiraceae</taxon>
        <taxon>Ruthenibacterium</taxon>
    </lineage>
</organism>
<sequence length="95" mass="10180">TPKPPLARLHVCMAHAPVPAHRALRTLNHAKPQHMRFCWGRCAASGYNNPKAAACAAARVYGARPCAGAQGFENIEPYKTAARAVLLGPLRGVRV</sequence>
<name>A0A0W7TR29_9FIRM</name>
<dbReference type="Proteomes" id="UP000053433">
    <property type="component" value="Unassembled WGS sequence"/>
</dbReference>
<evidence type="ECO:0000313" key="1">
    <source>
        <dbReference type="EMBL" id="KUE76285.1"/>
    </source>
</evidence>
<dbReference type="EMBL" id="LMUA01000010">
    <property type="protein sequence ID" value="KUE76285.1"/>
    <property type="molecule type" value="Genomic_DNA"/>
</dbReference>
<proteinExistence type="predicted"/>
<gene>
    <name evidence="1" type="ORF">ASJ35_08670</name>
</gene>
<dbReference type="AlphaFoldDB" id="A0A0W7TR29"/>
<evidence type="ECO:0000313" key="2">
    <source>
        <dbReference type="Proteomes" id="UP000053433"/>
    </source>
</evidence>
<protein>
    <submittedName>
        <fullName evidence="1">Uncharacterized protein</fullName>
    </submittedName>
</protein>
<accession>A0A0W7TR29</accession>